<sequence>MTVINSHGWSGGTDIRQAEIDDASLIEVLGVSVCGCILNSVCVSAGEKRTTPKQVVRTAEDGDALENVGRCQFDRRNQFYLNASQLEQTFHPCATNRPGIFQMGCEAF</sequence>
<keyword evidence="2" id="KW-1185">Reference proteome</keyword>
<dbReference type="AlphaFoldDB" id="A0ABD0K5I4"/>
<reference evidence="1 2" key="1">
    <citation type="journal article" date="2023" name="Sci. Data">
        <title>Genome assembly of the Korean intertidal mud-creeper Batillaria attramentaria.</title>
        <authorList>
            <person name="Patra A.K."/>
            <person name="Ho P.T."/>
            <person name="Jun S."/>
            <person name="Lee S.J."/>
            <person name="Kim Y."/>
            <person name="Won Y.J."/>
        </authorList>
    </citation>
    <scope>NUCLEOTIDE SEQUENCE [LARGE SCALE GENOMIC DNA]</scope>
    <source>
        <strain evidence="1">Wonlab-2016</strain>
    </source>
</reference>
<accession>A0ABD0K5I4</accession>
<protein>
    <submittedName>
        <fullName evidence="1">Uncharacterized protein</fullName>
    </submittedName>
</protein>
<name>A0ABD0K5I4_9CAEN</name>
<dbReference type="EMBL" id="JACVVK020000241">
    <property type="protein sequence ID" value="KAK7482645.1"/>
    <property type="molecule type" value="Genomic_DNA"/>
</dbReference>
<dbReference type="Proteomes" id="UP001519460">
    <property type="component" value="Unassembled WGS sequence"/>
</dbReference>
<gene>
    <name evidence="1" type="ORF">BaRGS_00026144</name>
</gene>
<proteinExistence type="predicted"/>
<evidence type="ECO:0000313" key="1">
    <source>
        <dbReference type="EMBL" id="KAK7482645.1"/>
    </source>
</evidence>
<evidence type="ECO:0000313" key="2">
    <source>
        <dbReference type="Proteomes" id="UP001519460"/>
    </source>
</evidence>
<comment type="caution">
    <text evidence="1">The sequence shown here is derived from an EMBL/GenBank/DDBJ whole genome shotgun (WGS) entry which is preliminary data.</text>
</comment>
<organism evidence="1 2">
    <name type="scientific">Batillaria attramentaria</name>
    <dbReference type="NCBI Taxonomy" id="370345"/>
    <lineage>
        <taxon>Eukaryota</taxon>
        <taxon>Metazoa</taxon>
        <taxon>Spiralia</taxon>
        <taxon>Lophotrochozoa</taxon>
        <taxon>Mollusca</taxon>
        <taxon>Gastropoda</taxon>
        <taxon>Caenogastropoda</taxon>
        <taxon>Sorbeoconcha</taxon>
        <taxon>Cerithioidea</taxon>
        <taxon>Batillariidae</taxon>
        <taxon>Batillaria</taxon>
    </lineage>
</organism>